<feature type="domain" description="Phospholipid/glycerol acyltransferase" evidence="11">
    <location>
        <begin position="80"/>
        <end position="198"/>
    </location>
</feature>
<dbReference type="InterPro" id="IPR045746">
    <property type="entry name" value="ACT14924-like_Acyltransf_dom"/>
</dbReference>
<dbReference type="SUPFAM" id="SSF69593">
    <property type="entry name" value="Glycerol-3-phosphate (1)-acyltransferase"/>
    <property type="match status" value="1"/>
</dbReference>
<dbReference type="InParanoid" id="W0DUU7"/>
<dbReference type="eggNOG" id="COG3176">
    <property type="taxonomic scope" value="Bacteria"/>
</dbReference>
<comment type="similarity">
    <text evidence="6">Belongs to the acetyltransferase family. OlsB subfamily.</text>
</comment>
<dbReference type="CDD" id="cd07986">
    <property type="entry name" value="LPLAT_ACT14924-like"/>
    <property type="match status" value="1"/>
</dbReference>
<evidence type="ECO:0000256" key="9">
    <source>
        <dbReference type="ARBA" id="ARBA00045724"/>
    </source>
</evidence>
<dbReference type="EMBL" id="CP007030">
    <property type="protein sequence ID" value="AHF00754.1"/>
    <property type="molecule type" value="Genomic_DNA"/>
</dbReference>
<dbReference type="Proteomes" id="UP000005380">
    <property type="component" value="Chromosome"/>
</dbReference>
<dbReference type="STRING" id="717772.THIAE_02260"/>
<evidence type="ECO:0000256" key="5">
    <source>
        <dbReference type="ARBA" id="ARBA00023315"/>
    </source>
</evidence>
<reference evidence="12 13" key="1">
    <citation type="submission" date="2013-12" db="EMBL/GenBank/DDBJ databases">
        <authorList>
            <consortium name="DOE Joint Genome Institute"/>
            <person name="Kappler U."/>
            <person name="Huntemann M."/>
            <person name="Han J."/>
            <person name="Chen A."/>
            <person name="Kyrpides N."/>
            <person name="Mavromatis K."/>
            <person name="Markowitz V."/>
            <person name="Palaniappan K."/>
            <person name="Ivanova N."/>
            <person name="Schaumberg A."/>
            <person name="Pati A."/>
            <person name="Liolios K."/>
            <person name="Nordberg H.P."/>
            <person name="Cantor M.N."/>
            <person name="Hua S.X."/>
            <person name="Woyke T."/>
        </authorList>
    </citation>
    <scope>NUCLEOTIDE SEQUENCE [LARGE SCALE GENOMIC DNA]</scope>
    <source>
        <strain evidence="13">AL2</strain>
    </source>
</reference>
<organism evidence="12 13">
    <name type="scientific">Thiomicrospira aerophila AL3</name>
    <dbReference type="NCBI Taxonomy" id="717772"/>
    <lineage>
        <taxon>Bacteria</taxon>
        <taxon>Pseudomonadati</taxon>
        <taxon>Pseudomonadota</taxon>
        <taxon>Gammaproteobacteria</taxon>
        <taxon>Thiotrichales</taxon>
        <taxon>Piscirickettsiaceae</taxon>
        <taxon>Thiomicrospira</taxon>
    </lineage>
</organism>
<dbReference type="KEGG" id="tao:THIAE_02260"/>
<keyword evidence="4" id="KW-0443">Lipid metabolism</keyword>
<dbReference type="InterPro" id="IPR052351">
    <property type="entry name" value="Ornithine_N-alpha-AT"/>
</dbReference>
<dbReference type="Pfam" id="PF19576">
    <property type="entry name" value="Acyltransf_2"/>
    <property type="match status" value="1"/>
</dbReference>
<dbReference type="HOGENOM" id="CLU_033329_1_0_6"/>
<dbReference type="RefSeq" id="WP_006459873.1">
    <property type="nucleotide sequence ID" value="NZ_CP007030.1"/>
</dbReference>
<sequence length="571" mass="64630">MINIERTLVSHYPQLLAQPGAKWLIKLLRAITHEDEINEFIQANQHLRGFHFLDKVLETFQFDYQVAASELKRIPAEGRVMIVANHPIGSLDGLALLKLVRSVRPDVRIVANQLLSELEPIRSLFIPIDNMSGKVSQKQQYKAMKQALEDDQALIIFPAGEVSRIRPNGVRDGKWKAGFLRLALKTDAPILPIRIEARNSALFYSLSAIYKPLGTAMLIEEMFKQEQRGLVFHVGKLILPKTLVALDLDQDLLAARFRKHIYRLGTPKKLRKPPLFAEVNTIAHPVDGKALRKALRAAELLGQTSDGKHIYLYDFQENCPVMDEIGRLRELTFRTVEEGTGLPSDIDAYDRYFRHLVLWDDEALDIVGAYRIGEGARIVAEKGLAGFYSASLFELDEPLLPKLQQGIELGRSFVQPKYWGMRSLDYLWYGIGAYLKAHPEVQYLFGPVSLSAAYPEPAKQKILSFYWQQFGAKLPGVQGHTPYLLSESTLTAAQADYAQDYATSFKRLNYQLEQDGVKVPTLYKQYTELCEPGGCEFHGFNLDADFGGCVDSFILVSLDKVKPKKRQRYLG</sequence>
<evidence type="ECO:0000259" key="11">
    <source>
        <dbReference type="SMART" id="SM00563"/>
    </source>
</evidence>
<dbReference type="GO" id="GO:0006629">
    <property type="term" value="P:lipid metabolic process"/>
    <property type="evidence" value="ECO:0007669"/>
    <property type="project" value="UniProtKB-KW"/>
</dbReference>
<evidence type="ECO:0000256" key="2">
    <source>
        <dbReference type="ARBA" id="ARBA00022516"/>
    </source>
</evidence>
<evidence type="ECO:0000256" key="8">
    <source>
        <dbReference type="ARBA" id="ARBA00039866"/>
    </source>
</evidence>
<evidence type="ECO:0000256" key="1">
    <source>
        <dbReference type="ARBA" id="ARBA00005189"/>
    </source>
</evidence>
<dbReference type="GO" id="GO:0043810">
    <property type="term" value="F:ornithine-acyl [acyl carrier protein] N-acyltransferase activity"/>
    <property type="evidence" value="ECO:0007669"/>
    <property type="project" value="UniProtKB-EC"/>
</dbReference>
<keyword evidence="3 12" id="KW-0808">Transferase</keyword>
<evidence type="ECO:0000256" key="3">
    <source>
        <dbReference type="ARBA" id="ARBA00022679"/>
    </source>
</evidence>
<dbReference type="eggNOG" id="COG0204">
    <property type="taxonomic scope" value="Bacteria"/>
</dbReference>
<dbReference type="OrthoDB" id="1113830at2"/>
<dbReference type="InterPro" id="IPR002123">
    <property type="entry name" value="Plipid/glycerol_acylTrfase"/>
</dbReference>
<dbReference type="EC" id="2.3.2.30" evidence="7"/>
<comment type="pathway">
    <text evidence="1">Lipid metabolism.</text>
</comment>
<accession>W0DUU7</accession>
<keyword evidence="13" id="KW-1185">Reference proteome</keyword>
<dbReference type="InterPro" id="IPR016181">
    <property type="entry name" value="Acyl_CoA_acyltransferase"/>
</dbReference>
<comment type="catalytic activity">
    <reaction evidence="10">
        <text>a (3R)-hydroxyacyl-[ACP] + L-ornithine = a lyso-ornithine lipid + holo-[ACP] + H(+)</text>
        <dbReference type="Rhea" id="RHEA:20633"/>
        <dbReference type="Rhea" id="RHEA-COMP:9685"/>
        <dbReference type="Rhea" id="RHEA-COMP:9945"/>
        <dbReference type="ChEBI" id="CHEBI:15378"/>
        <dbReference type="ChEBI" id="CHEBI:46911"/>
        <dbReference type="ChEBI" id="CHEBI:64479"/>
        <dbReference type="ChEBI" id="CHEBI:78827"/>
        <dbReference type="ChEBI" id="CHEBI:138482"/>
        <dbReference type="EC" id="2.3.2.30"/>
    </reaction>
    <physiologicalReaction direction="left-to-right" evidence="10">
        <dbReference type="Rhea" id="RHEA:20634"/>
    </physiologicalReaction>
</comment>
<dbReference type="SUPFAM" id="SSF55729">
    <property type="entry name" value="Acyl-CoA N-acyltransferases (Nat)"/>
    <property type="match status" value="1"/>
</dbReference>
<evidence type="ECO:0000256" key="7">
    <source>
        <dbReference type="ARBA" id="ARBA00039058"/>
    </source>
</evidence>
<name>W0DUU7_9GAMM</name>
<comment type="function">
    <text evidence="9">Catalyzes the first step in the biosynthesis of ornithine lipids, which are phosphorus-free membrane lipids. Catalyzes the 3-hydroxyacyl-acyl carrier protein-dependent acylation of ornithine to form lyso-ornithine lipid (LOL).</text>
</comment>
<dbReference type="SMART" id="SM00563">
    <property type="entry name" value="PlsC"/>
    <property type="match status" value="1"/>
</dbReference>
<evidence type="ECO:0000313" key="13">
    <source>
        <dbReference type="Proteomes" id="UP000005380"/>
    </source>
</evidence>
<keyword evidence="5 12" id="KW-0012">Acyltransferase</keyword>
<dbReference type="PANTHER" id="PTHR37323:SF1">
    <property type="entry name" value="L-ORNITHINE N(ALPHA)-ACYLTRANSFERASE"/>
    <property type="match status" value="1"/>
</dbReference>
<proteinExistence type="inferred from homology"/>
<evidence type="ECO:0000256" key="6">
    <source>
        <dbReference type="ARBA" id="ARBA00038095"/>
    </source>
</evidence>
<dbReference type="Pfam" id="PF13444">
    <property type="entry name" value="Acetyltransf_5"/>
    <property type="match status" value="1"/>
</dbReference>
<evidence type="ECO:0000256" key="10">
    <source>
        <dbReference type="ARBA" id="ARBA00047785"/>
    </source>
</evidence>
<dbReference type="PANTHER" id="PTHR37323">
    <property type="entry name" value="GCN5-RELATED N-ACETYLTRANSFERASE"/>
    <property type="match status" value="1"/>
</dbReference>
<evidence type="ECO:0000256" key="4">
    <source>
        <dbReference type="ARBA" id="ARBA00023098"/>
    </source>
</evidence>
<dbReference type="AlphaFoldDB" id="W0DUU7"/>
<evidence type="ECO:0000313" key="12">
    <source>
        <dbReference type="EMBL" id="AHF00754.1"/>
    </source>
</evidence>
<keyword evidence="2" id="KW-0444">Lipid biosynthesis</keyword>
<protein>
    <recommendedName>
        <fullName evidence="8">L-ornithine N(alpha)-acyltransferase</fullName>
        <ecNumber evidence="7">2.3.2.30</ecNumber>
    </recommendedName>
</protein>
<gene>
    <name evidence="12" type="ORF">THIAE_02260</name>
</gene>